<feature type="domain" description="Aminoglycoside phosphotransferase" evidence="1">
    <location>
        <begin position="17"/>
        <end position="248"/>
    </location>
</feature>
<dbReference type="EMBL" id="JAAHCF010000014">
    <property type="protein sequence ID" value="KAK8150520.1"/>
    <property type="molecule type" value="Genomic_DNA"/>
</dbReference>
<accession>A0AAW0S8L4</accession>
<dbReference type="InterPro" id="IPR002575">
    <property type="entry name" value="Aminoglycoside_PTrfase"/>
</dbReference>
<dbReference type="Pfam" id="PF01636">
    <property type="entry name" value="APH"/>
    <property type="match status" value="1"/>
</dbReference>
<evidence type="ECO:0000313" key="3">
    <source>
        <dbReference type="Proteomes" id="UP001397290"/>
    </source>
</evidence>
<evidence type="ECO:0000259" key="1">
    <source>
        <dbReference type="Pfam" id="PF01636"/>
    </source>
</evidence>
<sequence length="303" mass="33330">MELAQAFAVEAGLSNLETLAQGLEFNVYKATSLTHSSVVLRVSKFKVFQNANDSNIDARALVRQEAAILALLRSAPVPVPRCHGIYEVNGYPAMVCEFMAADSATTATATDDDDDAALGRVAALIHATPIPADWAVELVAMEGFSRTQLPALFLKRMRRRFEVLGELEPQARDWALDEATLRAVAEPLLGREPPALLHMDLRRANVQMRGGEVTAVFDWTNALLAPPVVDAYRSMEWGAQSEAFLQGYRSVRPLEAVSEREEAFLRLDAALVLALVFVSEAPDPDRRVGALRRVQELCDVLKM</sequence>
<protein>
    <recommendedName>
        <fullName evidence="1">Aminoglycoside phosphotransferase domain-containing protein</fullName>
    </recommendedName>
</protein>
<dbReference type="AlphaFoldDB" id="A0AAW0S8L4"/>
<keyword evidence="3" id="KW-1185">Reference proteome</keyword>
<comment type="caution">
    <text evidence="2">The sequence shown here is derived from an EMBL/GenBank/DDBJ whole genome shotgun (WGS) entry which is preliminary data.</text>
</comment>
<dbReference type="SUPFAM" id="SSF56112">
    <property type="entry name" value="Protein kinase-like (PK-like)"/>
    <property type="match status" value="1"/>
</dbReference>
<dbReference type="Gene3D" id="3.90.1200.10">
    <property type="match status" value="1"/>
</dbReference>
<evidence type="ECO:0000313" key="2">
    <source>
        <dbReference type="EMBL" id="KAK8150520.1"/>
    </source>
</evidence>
<name>A0AAW0S8L4_9HYPO</name>
<proteinExistence type="predicted"/>
<organism evidence="2 3">
    <name type="scientific">Beauveria asiatica</name>
    <dbReference type="NCBI Taxonomy" id="1069075"/>
    <lineage>
        <taxon>Eukaryota</taxon>
        <taxon>Fungi</taxon>
        <taxon>Dikarya</taxon>
        <taxon>Ascomycota</taxon>
        <taxon>Pezizomycotina</taxon>
        <taxon>Sordariomycetes</taxon>
        <taxon>Hypocreomycetidae</taxon>
        <taxon>Hypocreales</taxon>
        <taxon>Cordycipitaceae</taxon>
        <taxon>Beauveria</taxon>
    </lineage>
</organism>
<reference evidence="2 3" key="1">
    <citation type="submission" date="2020-02" db="EMBL/GenBank/DDBJ databases">
        <title>Comparative genomics of the hypocrealean fungal genus Beauvera.</title>
        <authorList>
            <person name="Showalter D.N."/>
            <person name="Bushley K.E."/>
            <person name="Rehner S.A."/>
        </authorList>
    </citation>
    <scope>NUCLEOTIDE SEQUENCE [LARGE SCALE GENOMIC DNA]</scope>
    <source>
        <strain evidence="2 3">ARSEF4384</strain>
    </source>
</reference>
<dbReference type="InterPro" id="IPR051678">
    <property type="entry name" value="AGP_Transferase"/>
</dbReference>
<dbReference type="PANTHER" id="PTHR21310">
    <property type="entry name" value="AMINOGLYCOSIDE PHOSPHOTRANSFERASE-RELATED-RELATED"/>
    <property type="match status" value="1"/>
</dbReference>
<dbReference type="Proteomes" id="UP001397290">
    <property type="component" value="Unassembled WGS sequence"/>
</dbReference>
<dbReference type="InterPro" id="IPR011009">
    <property type="entry name" value="Kinase-like_dom_sf"/>
</dbReference>
<gene>
    <name evidence="2" type="ORF">G3M48_001418</name>
</gene>